<feature type="transmembrane region" description="Helical" evidence="1">
    <location>
        <begin position="40"/>
        <end position="62"/>
    </location>
</feature>
<feature type="transmembrane region" description="Helical" evidence="1">
    <location>
        <begin position="68"/>
        <end position="86"/>
    </location>
</feature>
<reference evidence="2" key="2">
    <citation type="submission" date="2017-05" db="UniProtKB">
        <authorList>
            <consortium name="EnsemblMetazoa"/>
        </authorList>
    </citation>
    <scope>IDENTIFICATION</scope>
</reference>
<accession>A0A1X7VPX4</accession>
<dbReference type="InterPro" id="IPR049352">
    <property type="entry name" value="Rost"/>
</dbReference>
<feature type="transmembrane region" description="Helical" evidence="1">
    <location>
        <begin position="249"/>
        <end position="272"/>
    </location>
</feature>
<dbReference type="KEGG" id="aqu:105315769"/>
<evidence type="ECO:0000256" key="1">
    <source>
        <dbReference type="SAM" id="Phobius"/>
    </source>
</evidence>
<dbReference type="Pfam" id="PF21534">
    <property type="entry name" value="Rost"/>
    <property type="match status" value="1"/>
</dbReference>
<dbReference type="OMA" id="SYFAPGH"/>
<evidence type="ECO:0000313" key="2">
    <source>
        <dbReference type="EnsemblMetazoa" id="Aqu2.1.41914_001"/>
    </source>
</evidence>
<dbReference type="GO" id="GO:0016020">
    <property type="term" value="C:membrane"/>
    <property type="evidence" value="ECO:0007669"/>
    <property type="project" value="TreeGrafter"/>
</dbReference>
<dbReference type="PANTHER" id="PTHR12242">
    <property type="entry name" value="OS02G0130600 PROTEIN-RELATED"/>
    <property type="match status" value="1"/>
</dbReference>
<dbReference type="STRING" id="400682.A0A1X7VPX4"/>
<dbReference type="InParanoid" id="A0A1X7VPX4"/>
<dbReference type="eggNOG" id="ENOG502S8CX">
    <property type="taxonomic scope" value="Eukaryota"/>
</dbReference>
<reference evidence="3" key="1">
    <citation type="journal article" date="2010" name="Nature">
        <title>The Amphimedon queenslandica genome and the evolution of animal complexity.</title>
        <authorList>
            <person name="Srivastava M."/>
            <person name="Simakov O."/>
            <person name="Chapman J."/>
            <person name="Fahey B."/>
            <person name="Gauthier M.E."/>
            <person name="Mitros T."/>
            <person name="Richards G.S."/>
            <person name="Conaco C."/>
            <person name="Dacre M."/>
            <person name="Hellsten U."/>
            <person name="Larroux C."/>
            <person name="Putnam N.H."/>
            <person name="Stanke M."/>
            <person name="Adamska M."/>
            <person name="Darling A."/>
            <person name="Degnan S.M."/>
            <person name="Oakley T.H."/>
            <person name="Plachetzki D.C."/>
            <person name="Zhai Y."/>
            <person name="Adamski M."/>
            <person name="Calcino A."/>
            <person name="Cummins S.F."/>
            <person name="Goodstein D.M."/>
            <person name="Harris C."/>
            <person name="Jackson D.J."/>
            <person name="Leys S.P."/>
            <person name="Shu S."/>
            <person name="Woodcroft B.J."/>
            <person name="Vervoort M."/>
            <person name="Kosik K.S."/>
            <person name="Manning G."/>
            <person name="Degnan B.M."/>
            <person name="Rokhsar D.S."/>
        </authorList>
    </citation>
    <scope>NUCLEOTIDE SEQUENCE [LARGE SCALE GENOMIC DNA]</scope>
</reference>
<gene>
    <name evidence="2" type="primary">105315769</name>
</gene>
<dbReference type="EnsemblMetazoa" id="Aqu2.1.41914_001">
    <property type="protein sequence ID" value="Aqu2.1.41914_001"/>
    <property type="gene ID" value="Aqu2.1.41914"/>
</dbReference>
<dbReference type="OrthoDB" id="419711at2759"/>
<keyword evidence="1" id="KW-0812">Transmembrane</keyword>
<feature type="transmembrane region" description="Helical" evidence="1">
    <location>
        <begin position="172"/>
        <end position="193"/>
    </location>
</feature>
<dbReference type="Proteomes" id="UP000007879">
    <property type="component" value="Unassembled WGS sequence"/>
</dbReference>
<evidence type="ECO:0000313" key="3">
    <source>
        <dbReference type="Proteomes" id="UP000007879"/>
    </source>
</evidence>
<dbReference type="EnsemblMetazoa" id="XM_011410516.2">
    <property type="protein sequence ID" value="XP_011408818.2"/>
    <property type="gene ID" value="LOC105315769"/>
</dbReference>
<keyword evidence="3" id="KW-1185">Reference proteome</keyword>
<keyword evidence="1" id="KW-1133">Transmembrane helix</keyword>
<sequence>MSCKKTLWWEFHISRLFFCHHNWKAFAYTPWLPQNPHIQWIFIVYKWLMALFFSSHYCWALIRNKEYFYIYLTDWGLTLLTLYFIWSSISVTVRFMQQNCPPCYDCPRDEGLIDMECELSPRPTGCCGKAHNSLQWYEIVNWFLFVIGAELAVSITFLYWPLFSNLGKEELFSYLNIVMHLLNGVAALLDLWISRIPVRIYHFIYLMIISVTYTTFSGVYFAIGGTDGHNHTYIYPQLDYGSSPGPASALAVGGALVYAPFIHLFFYCNYLCREGLLYCIRYCKIKIDQRKGYTVMIDGSNIISEDSEENANVV</sequence>
<dbReference type="PANTHER" id="PTHR12242:SF45">
    <property type="entry name" value="MARVEL DOMAIN-CONTAINING PROTEIN"/>
    <property type="match status" value="1"/>
</dbReference>
<dbReference type="AlphaFoldDB" id="A0A1X7VPX4"/>
<feature type="transmembrane region" description="Helical" evidence="1">
    <location>
        <begin position="200"/>
        <end position="223"/>
    </location>
</feature>
<name>A0A1X7VPX4_AMPQE</name>
<evidence type="ECO:0008006" key="4">
    <source>
        <dbReference type="Google" id="ProtNLM"/>
    </source>
</evidence>
<proteinExistence type="predicted"/>
<keyword evidence="1" id="KW-0472">Membrane</keyword>
<protein>
    <recommendedName>
        <fullName evidence="4">Protein rolling stone</fullName>
    </recommendedName>
</protein>
<organism evidence="2">
    <name type="scientific">Amphimedon queenslandica</name>
    <name type="common">Sponge</name>
    <dbReference type="NCBI Taxonomy" id="400682"/>
    <lineage>
        <taxon>Eukaryota</taxon>
        <taxon>Metazoa</taxon>
        <taxon>Porifera</taxon>
        <taxon>Demospongiae</taxon>
        <taxon>Heteroscleromorpha</taxon>
        <taxon>Haplosclerida</taxon>
        <taxon>Niphatidae</taxon>
        <taxon>Amphimedon</taxon>
    </lineage>
</organism>
<feature type="transmembrane region" description="Helical" evidence="1">
    <location>
        <begin position="139"/>
        <end position="160"/>
    </location>
</feature>